<dbReference type="GO" id="GO:0005524">
    <property type="term" value="F:ATP binding"/>
    <property type="evidence" value="ECO:0007669"/>
    <property type="project" value="UniProtKB-UniRule"/>
</dbReference>
<dbReference type="Proteomes" id="UP000525923">
    <property type="component" value="Unassembled WGS sequence"/>
</dbReference>
<keyword evidence="6 10" id="KW-0067">ATP-binding</keyword>
<evidence type="ECO:0000256" key="6">
    <source>
        <dbReference type="ARBA" id="ARBA00022840"/>
    </source>
</evidence>
<name>A0A7W8FVF4_9BACL</name>
<dbReference type="GO" id="GO:0006430">
    <property type="term" value="P:lysyl-tRNA aminoacylation"/>
    <property type="evidence" value="ECO:0007669"/>
    <property type="project" value="UniProtKB-UniRule"/>
</dbReference>
<dbReference type="AlphaFoldDB" id="A0A7W8FVF4"/>
<accession>A0A7W8FVF4</accession>
<keyword evidence="5 10" id="KW-0547">Nucleotide-binding</keyword>
<dbReference type="Gene3D" id="1.10.10.350">
    <property type="match status" value="1"/>
</dbReference>
<dbReference type="Gene3D" id="3.40.50.620">
    <property type="entry name" value="HUPs"/>
    <property type="match status" value="2"/>
</dbReference>
<dbReference type="GO" id="GO:0000049">
    <property type="term" value="F:tRNA binding"/>
    <property type="evidence" value="ECO:0007669"/>
    <property type="project" value="InterPro"/>
</dbReference>
<evidence type="ECO:0000313" key="11">
    <source>
        <dbReference type="EMBL" id="MBB5181600.1"/>
    </source>
</evidence>
<dbReference type="InterPro" id="IPR002904">
    <property type="entry name" value="Lys-tRNA-ligase"/>
</dbReference>
<dbReference type="EC" id="6.1.1.6" evidence="10"/>
<dbReference type="GO" id="GO:0004824">
    <property type="term" value="F:lysine-tRNA ligase activity"/>
    <property type="evidence" value="ECO:0007669"/>
    <property type="project" value="UniProtKB-UniRule"/>
</dbReference>
<feature type="short sequence motif" description="'KMSKS' region" evidence="10">
    <location>
        <begin position="281"/>
        <end position="285"/>
    </location>
</feature>
<evidence type="ECO:0000313" key="12">
    <source>
        <dbReference type="Proteomes" id="UP000525923"/>
    </source>
</evidence>
<feature type="short sequence motif" description="'HIGH' region" evidence="10">
    <location>
        <begin position="29"/>
        <end position="37"/>
    </location>
</feature>
<keyword evidence="7 10" id="KW-0648">Protein biosynthesis</keyword>
<keyword evidence="4 10" id="KW-0436">Ligase</keyword>
<reference evidence="11 12" key="1">
    <citation type="submission" date="2020-08" db="EMBL/GenBank/DDBJ databases">
        <title>Genomic Encyclopedia of Type Strains, Phase IV (KMG-IV): sequencing the most valuable type-strain genomes for metagenomic binning, comparative biology and taxonomic classification.</title>
        <authorList>
            <person name="Goeker M."/>
        </authorList>
    </citation>
    <scope>NUCLEOTIDE SEQUENCE [LARGE SCALE GENOMIC DNA]</scope>
    <source>
        <strain evidence="11 12">DSM 15895</strain>
    </source>
</reference>
<protein>
    <recommendedName>
        <fullName evidence="10">Lysine--tRNA ligase</fullName>
        <ecNumber evidence="10">6.1.1.6</ecNumber>
    </recommendedName>
    <alternativeName>
        <fullName evidence="10">Lysyl-tRNA synthetase</fullName>
        <shortName evidence="10">LysRS</shortName>
    </alternativeName>
</protein>
<dbReference type="InterPro" id="IPR020751">
    <property type="entry name" value="aa-tRNA-synth_I_codon-bd_sub2"/>
</dbReference>
<keyword evidence="12" id="KW-1185">Reference proteome</keyword>
<evidence type="ECO:0000256" key="10">
    <source>
        <dbReference type="HAMAP-Rule" id="MF_00177"/>
    </source>
</evidence>
<organism evidence="11 12">
    <name type="scientific">Planococcus koreensis</name>
    <dbReference type="NCBI Taxonomy" id="112331"/>
    <lineage>
        <taxon>Bacteria</taxon>
        <taxon>Bacillati</taxon>
        <taxon>Bacillota</taxon>
        <taxon>Bacilli</taxon>
        <taxon>Bacillales</taxon>
        <taxon>Caryophanaceae</taxon>
        <taxon>Planococcus</taxon>
    </lineage>
</organism>
<dbReference type="HAMAP" id="MF_00177">
    <property type="entry name" value="Lys_tRNA_synth_class1"/>
    <property type="match status" value="1"/>
</dbReference>
<dbReference type="EMBL" id="JACHHE010000010">
    <property type="protein sequence ID" value="MBB5181600.1"/>
    <property type="molecule type" value="Genomic_DNA"/>
</dbReference>
<evidence type="ECO:0000256" key="4">
    <source>
        <dbReference type="ARBA" id="ARBA00022598"/>
    </source>
</evidence>
<evidence type="ECO:0000256" key="9">
    <source>
        <dbReference type="ARBA" id="ARBA00048573"/>
    </source>
</evidence>
<dbReference type="RefSeq" id="WP_135504877.1">
    <property type="nucleotide sequence ID" value="NZ_JACHHE010000010.1"/>
</dbReference>
<evidence type="ECO:0000256" key="3">
    <source>
        <dbReference type="ARBA" id="ARBA00022490"/>
    </source>
</evidence>
<evidence type="ECO:0000256" key="8">
    <source>
        <dbReference type="ARBA" id="ARBA00023146"/>
    </source>
</evidence>
<evidence type="ECO:0000256" key="5">
    <source>
        <dbReference type="ARBA" id="ARBA00022741"/>
    </source>
</evidence>
<dbReference type="InterPro" id="IPR008925">
    <property type="entry name" value="aa_tRNA-synth_I_cd-bd_sf"/>
</dbReference>
<dbReference type="InterPro" id="IPR014729">
    <property type="entry name" value="Rossmann-like_a/b/a_fold"/>
</dbReference>
<keyword evidence="3 10" id="KW-0963">Cytoplasm</keyword>
<comment type="subcellular location">
    <subcellularLocation>
        <location evidence="1 10">Cytoplasm</location>
    </subcellularLocation>
</comment>
<gene>
    <name evidence="10" type="primary">lysS</name>
    <name evidence="11" type="ORF">HNQ44_003065</name>
</gene>
<comment type="similarity">
    <text evidence="2 10">Belongs to the class-I aminoacyl-tRNA synthetase family.</text>
</comment>
<evidence type="ECO:0000256" key="1">
    <source>
        <dbReference type="ARBA" id="ARBA00004496"/>
    </source>
</evidence>
<dbReference type="PANTHER" id="PTHR37940">
    <property type="entry name" value="LYSINE--TRNA LIGASE"/>
    <property type="match status" value="1"/>
</dbReference>
<evidence type="ECO:0000256" key="7">
    <source>
        <dbReference type="ARBA" id="ARBA00022917"/>
    </source>
</evidence>
<sequence>MHWAEEVARQIIERHPEKQEYVCASGISPSGSVHIGNFREVVTTHFVVQALLDLGKKVRFLFSWDDYDRFRKVPLNVPEHFEQFIGMPYSETPDPWNEQSSYARHFEVEFERTLELFGIQPDYIYQNQEYRSGRYTNQIIHALNQRKAIYDILVKYKTSAHSTRERDAFYPLTVYCKECRKDSTTIHSWSSETESYSYSCACGFKDEVSLRKEHRAKLNWKVDWAMRWAAEQVDFEPGGRDHSSASGSYTVSKEIAMRIFDYEAPIYLPYEFIRLKGHSKKMSSSSGNLITPDELLKIYPPSLILFLFAKQKTSTSFHIGFDEDVIRNYSEFERYLANFDRQSTEMKQILRWSGAIGETGKTPAFAQMAAIAPMTDFNRHVLKSVLDQEKLEYDEIPLGQQLDRIEYWIANWSLERKFNIRAAPNSGFYQQLDSPHKKTLGEFVDCLQTIDNAHGKVLDAFYAVTRSADKKQTQQYQKEMSRILYQLTLTEDQGPRIPLLVQTVGFDRFISLISFD</sequence>
<dbReference type="Pfam" id="PF01921">
    <property type="entry name" value="tRNA-synt_1f"/>
    <property type="match status" value="1"/>
</dbReference>
<dbReference type="Gene3D" id="6.10.20.10">
    <property type="entry name" value="Lysine tRNA ligase, stem contact fold domain"/>
    <property type="match status" value="1"/>
</dbReference>
<evidence type="ECO:0000256" key="2">
    <source>
        <dbReference type="ARBA" id="ARBA00005594"/>
    </source>
</evidence>
<dbReference type="SUPFAM" id="SSF52374">
    <property type="entry name" value="Nucleotidylyl transferase"/>
    <property type="match status" value="1"/>
</dbReference>
<keyword evidence="8 10" id="KW-0030">Aminoacyl-tRNA synthetase</keyword>
<comment type="catalytic activity">
    <reaction evidence="9 10">
        <text>tRNA(Lys) + L-lysine + ATP = L-lysyl-tRNA(Lys) + AMP + diphosphate</text>
        <dbReference type="Rhea" id="RHEA:20792"/>
        <dbReference type="Rhea" id="RHEA-COMP:9696"/>
        <dbReference type="Rhea" id="RHEA-COMP:9697"/>
        <dbReference type="ChEBI" id="CHEBI:30616"/>
        <dbReference type="ChEBI" id="CHEBI:32551"/>
        <dbReference type="ChEBI" id="CHEBI:33019"/>
        <dbReference type="ChEBI" id="CHEBI:78442"/>
        <dbReference type="ChEBI" id="CHEBI:78529"/>
        <dbReference type="ChEBI" id="CHEBI:456215"/>
        <dbReference type="EC" id="6.1.1.6"/>
    </reaction>
</comment>
<dbReference type="InterPro" id="IPR042078">
    <property type="entry name" value="Lys-tRNA-ligase_SC_fold"/>
</dbReference>
<comment type="caution">
    <text evidence="10">Lacks conserved residue(s) required for the propagation of feature annotation.</text>
</comment>
<dbReference type="GO" id="GO:0005737">
    <property type="term" value="C:cytoplasm"/>
    <property type="evidence" value="ECO:0007669"/>
    <property type="project" value="UniProtKB-SubCell"/>
</dbReference>
<dbReference type="NCBIfam" id="TIGR00467">
    <property type="entry name" value="lysS_arch"/>
    <property type="match status" value="1"/>
</dbReference>
<dbReference type="InterPro" id="IPR001412">
    <property type="entry name" value="aa-tRNA-synth_I_CS"/>
</dbReference>
<proteinExistence type="inferred from homology"/>
<dbReference type="PANTHER" id="PTHR37940:SF1">
    <property type="entry name" value="LYSINE--TRNA LIGASE"/>
    <property type="match status" value="1"/>
</dbReference>
<dbReference type="SUPFAM" id="SSF48163">
    <property type="entry name" value="An anticodon-binding domain of class I aminoacyl-tRNA synthetases"/>
    <property type="match status" value="1"/>
</dbReference>
<comment type="caution">
    <text evidence="11">The sequence shown here is derived from an EMBL/GenBank/DDBJ whole genome shotgun (WGS) entry which is preliminary data.</text>
</comment>
<dbReference type="OrthoDB" id="9803151at2"/>
<dbReference type="PROSITE" id="PS00178">
    <property type="entry name" value="AA_TRNA_LIGASE_I"/>
    <property type="match status" value="1"/>
</dbReference>